<dbReference type="AlphaFoldDB" id="A0A9X2AAM8"/>
<dbReference type="RefSeq" id="WP_241711638.1">
    <property type="nucleotide sequence ID" value="NZ_JALBUF010000001.1"/>
</dbReference>
<accession>A0A9X2AAM8</accession>
<dbReference type="HAMAP" id="MF_01057">
    <property type="entry name" value="tRNA_methyltr_TrmB"/>
    <property type="match status" value="1"/>
</dbReference>
<evidence type="ECO:0000256" key="7">
    <source>
        <dbReference type="HAMAP-Rule" id="MF_01057"/>
    </source>
</evidence>
<keyword evidence="3 7" id="KW-0489">Methyltransferase</keyword>
<keyword evidence="5 7" id="KW-0949">S-adenosyl-L-methionine</keyword>
<dbReference type="Gene3D" id="3.40.50.150">
    <property type="entry name" value="Vaccinia Virus protein VP39"/>
    <property type="match status" value="1"/>
</dbReference>
<evidence type="ECO:0000313" key="9">
    <source>
        <dbReference type="Proteomes" id="UP001139263"/>
    </source>
</evidence>
<proteinExistence type="inferred from homology"/>
<keyword evidence="6 7" id="KW-0819">tRNA processing</keyword>
<feature type="binding site" evidence="7">
    <location>
        <position position="67"/>
    </location>
    <ligand>
        <name>S-adenosyl-L-methionine</name>
        <dbReference type="ChEBI" id="CHEBI:59789"/>
    </ligand>
</feature>
<name>A0A9X2AAM8_9BACL</name>
<evidence type="ECO:0000256" key="4">
    <source>
        <dbReference type="ARBA" id="ARBA00022679"/>
    </source>
</evidence>
<keyword evidence="9" id="KW-1185">Reference proteome</keyword>
<evidence type="ECO:0000256" key="1">
    <source>
        <dbReference type="ARBA" id="ARBA00000142"/>
    </source>
</evidence>
<dbReference type="PANTHER" id="PTHR23417:SF14">
    <property type="entry name" value="PENTACOTRIPEPTIDE-REPEAT REGION OF PRORP DOMAIN-CONTAINING PROTEIN"/>
    <property type="match status" value="1"/>
</dbReference>
<feature type="binding site" evidence="7">
    <location>
        <position position="152"/>
    </location>
    <ligand>
        <name>substrate</name>
    </ligand>
</feature>
<dbReference type="PROSITE" id="PS51625">
    <property type="entry name" value="SAM_MT_TRMB"/>
    <property type="match status" value="1"/>
</dbReference>
<comment type="caution">
    <text evidence="8">The sequence shown here is derived from an EMBL/GenBank/DDBJ whole genome shotgun (WGS) entry which is preliminary data.</text>
</comment>
<evidence type="ECO:0000256" key="2">
    <source>
        <dbReference type="ARBA" id="ARBA00003015"/>
    </source>
</evidence>
<dbReference type="InterPro" id="IPR029063">
    <property type="entry name" value="SAM-dependent_MTases_sf"/>
</dbReference>
<feature type="binding site" evidence="7">
    <location>
        <position position="94"/>
    </location>
    <ligand>
        <name>S-adenosyl-L-methionine</name>
        <dbReference type="ChEBI" id="CHEBI:59789"/>
    </ligand>
</feature>
<dbReference type="Pfam" id="PF02390">
    <property type="entry name" value="Methyltransf_4"/>
    <property type="match status" value="1"/>
</dbReference>
<reference evidence="8" key="1">
    <citation type="submission" date="2022-03" db="EMBL/GenBank/DDBJ databases">
        <title>Draft Genome Sequence of Firmicute Strain S0AB, a Heterotrophic Iron/Sulfur-Oxidizing Extreme Acidophile.</title>
        <authorList>
            <person name="Vergara E."/>
            <person name="Pakostova E."/>
            <person name="Johnson D.B."/>
            <person name="Holmes D.S."/>
        </authorList>
    </citation>
    <scope>NUCLEOTIDE SEQUENCE</scope>
    <source>
        <strain evidence="8">S0AB</strain>
    </source>
</reference>
<dbReference type="InterPro" id="IPR055361">
    <property type="entry name" value="tRNA_methyltr_TrmB_bact"/>
</dbReference>
<dbReference type="GO" id="GO:0008176">
    <property type="term" value="F:tRNA (guanine(46)-N7)-methyltransferase activity"/>
    <property type="evidence" value="ECO:0007669"/>
    <property type="project" value="UniProtKB-UniRule"/>
</dbReference>
<dbReference type="PANTHER" id="PTHR23417">
    <property type="entry name" value="3-DEOXY-D-MANNO-OCTULOSONIC-ACID TRANSFERASE/TRNA GUANINE-N 7 - -METHYLTRANSFERASE"/>
    <property type="match status" value="1"/>
</dbReference>
<evidence type="ECO:0000313" key="8">
    <source>
        <dbReference type="EMBL" id="MCI0182018.1"/>
    </source>
</evidence>
<organism evidence="8 9">
    <name type="scientific">Sulfoacidibacillus ferrooxidans</name>
    <dbReference type="NCBI Taxonomy" id="2005001"/>
    <lineage>
        <taxon>Bacteria</taxon>
        <taxon>Bacillati</taxon>
        <taxon>Bacillota</taxon>
        <taxon>Bacilli</taxon>
        <taxon>Bacillales</taxon>
        <taxon>Alicyclobacillaceae</taxon>
        <taxon>Sulfoacidibacillus</taxon>
    </lineage>
</organism>
<comment type="pathway">
    <text evidence="7">tRNA modification; N(7)-methylguanine-tRNA biosynthesis.</text>
</comment>
<dbReference type="InterPro" id="IPR003358">
    <property type="entry name" value="tRNA_(Gua-N-7)_MeTrfase_Trmb"/>
</dbReference>
<evidence type="ECO:0000256" key="6">
    <source>
        <dbReference type="ARBA" id="ARBA00022694"/>
    </source>
</evidence>
<dbReference type="CDD" id="cd02440">
    <property type="entry name" value="AdoMet_MTases"/>
    <property type="match status" value="1"/>
</dbReference>
<feature type="binding site" evidence="7">
    <location>
        <position position="116"/>
    </location>
    <ligand>
        <name>S-adenosyl-L-methionine</name>
        <dbReference type="ChEBI" id="CHEBI:59789"/>
    </ligand>
</feature>
<evidence type="ECO:0000256" key="3">
    <source>
        <dbReference type="ARBA" id="ARBA00022603"/>
    </source>
</evidence>
<comment type="catalytic activity">
    <reaction evidence="1 7">
        <text>guanosine(46) in tRNA + S-adenosyl-L-methionine = N(7)-methylguanosine(46) in tRNA + S-adenosyl-L-homocysteine</text>
        <dbReference type="Rhea" id="RHEA:42708"/>
        <dbReference type="Rhea" id="RHEA-COMP:10188"/>
        <dbReference type="Rhea" id="RHEA-COMP:10189"/>
        <dbReference type="ChEBI" id="CHEBI:57856"/>
        <dbReference type="ChEBI" id="CHEBI:59789"/>
        <dbReference type="ChEBI" id="CHEBI:74269"/>
        <dbReference type="ChEBI" id="CHEBI:74480"/>
        <dbReference type="EC" id="2.1.1.33"/>
    </reaction>
</comment>
<feature type="binding site" evidence="7">
    <location>
        <begin position="195"/>
        <end position="198"/>
    </location>
    <ligand>
        <name>substrate</name>
    </ligand>
</feature>
<dbReference type="EC" id="2.1.1.33" evidence="7"/>
<comment type="caution">
    <text evidence="7">Lacks conserved residue(s) required for the propagation of feature annotation.</text>
</comment>
<dbReference type="Proteomes" id="UP001139263">
    <property type="component" value="Unassembled WGS sequence"/>
</dbReference>
<protein>
    <recommendedName>
        <fullName evidence="7">tRNA (guanine-N(7)-)-methyltransferase</fullName>
        <ecNumber evidence="7">2.1.1.33</ecNumber>
    </recommendedName>
    <alternativeName>
        <fullName evidence="7">tRNA (guanine(46)-N(7))-methyltransferase</fullName>
    </alternativeName>
    <alternativeName>
        <fullName evidence="7">tRNA(m7G46)-methyltransferase</fullName>
    </alternativeName>
</protein>
<dbReference type="GO" id="GO:0043527">
    <property type="term" value="C:tRNA methyltransferase complex"/>
    <property type="evidence" value="ECO:0007669"/>
    <property type="project" value="TreeGrafter"/>
</dbReference>
<comment type="function">
    <text evidence="2 7">Catalyzes the formation of N(7)-methylguanine at position 46 (m7G46) in tRNA.</text>
</comment>
<gene>
    <name evidence="7 8" type="primary">trmB</name>
    <name evidence="8" type="ORF">MM817_00269</name>
</gene>
<comment type="similarity">
    <text evidence="7">Belongs to the class I-like SAM-binding methyltransferase superfamily. TrmB family.</text>
</comment>
<sequence>MRIRGKDKVPEMLQKSSSLFFDPLHGMFPQEWINAYEALELEVGCGRGTFLSQMAAHHPSTLFIGIEKFVVIIARAATLAHEQHIENVRFIQTDVKTALSFLPQHSMQTIYLNFSDPWPRRRNDIKRLTHANHLAIYRQLLRVNGVLECKTDNLSFFEWSLQSLLNNGWMIQELDKQVADMAPNGEEARGKYIQTEYEQKFRQLHMPIFHVRATPN</sequence>
<dbReference type="EMBL" id="JALBUF010000001">
    <property type="protein sequence ID" value="MCI0182018.1"/>
    <property type="molecule type" value="Genomic_DNA"/>
</dbReference>
<keyword evidence="4 7" id="KW-0808">Transferase</keyword>
<dbReference type="SUPFAM" id="SSF53335">
    <property type="entry name" value="S-adenosyl-L-methionine-dependent methyltransferases"/>
    <property type="match status" value="1"/>
</dbReference>
<dbReference type="NCBIfam" id="TIGR00091">
    <property type="entry name" value="tRNA (guanosine(46)-N7)-methyltransferase TrmB"/>
    <property type="match status" value="1"/>
</dbReference>
<feature type="binding site" evidence="7">
    <location>
        <position position="42"/>
    </location>
    <ligand>
        <name>S-adenosyl-L-methionine</name>
        <dbReference type="ChEBI" id="CHEBI:59789"/>
    </ligand>
</feature>
<evidence type="ECO:0000256" key="5">
    <source>
        <dbReference type="ARBA" id="ARBA00022691"/>
    </source>
</evidence>